<protein>
    <submittedName>
        <fullName evidence="3">Uncharacterized protein</fullName>
    </submittedName>
</protein>
<comment type="caution">
    <text evidence="3">The sequence shown here is derived from an EMBL/GenBank/DDBJ whole genome shotgun (WGS) entry which is preliminary data.</text>
</comment>
<sequence>MPKDDCELLEQDENVEPCLPVQPTTKAPPTGTVTPPEVFPESDSEEKSEQDVPYDRLDAGAVEDEDEDDDSGSAAVHMRYVTLLISFLCAVLLLS</sequence>
<evidence type="ECO:0000313" key="3">
    <source>
        <dbReference type="EMBL" id="PVD24542.1"/>
    </source>
</evidence>
<organism evidence="3 4">
    <name type="scientific">Pomacea canaliculata</name>
    <name type="common">Golden apple snail</name>
    <dbReference type="NCBI Taxonomy" id="400727"/>
    <lineage>
        <taxon>Eukaryota</taxon>
        <taxon>Metazoa</taxon>
        <taxon>Spiralia</taxon>
        <taxon>Lophotrochozoa</taxon>
        <taxon>Mollusca</taxon>
        <taxon>Gastropoda</taxon>
        <taxon>Caenogastropoda</taxon>
        <taxon>Architaenioglossa</taxon>
        <taxon>Ampullarioidea</taxon>
        <taxon>Ampullariidae</taxon>
        <taxon>Pomacea</taxon>
    </lineage>
</organism>
<gene>
    <name evidence="3" type="ORF">C0Q70_15025</name>
</gene>
<name>A0A2T7NTQ2_POMCA</name>
<evidence type="ECO:0000256" key="2">
    <source>
        <dbReference type="SAM" id="Phobius"/>
    </source>
</evidence>
<keyword evidence="2" id="KW-0812">Transmembrane</keyword>
<proteinExistence type="predicted"/>
<evidence type="ECO:0000313" key="4">
    <source>
        <dbReference type="Proteomes" id="UP000245119"/>
    </source>
</evidence>
<feature type="transmembrane region" description="Helical" evidence="2">
    <location>
        <begin position="77"/>
        <end position="94"/>
    </location>
</feature>
<keyword evidence="2" id="KW-1133">Transmembrane helix</keyword>
<feature type="region of interest" description="Disordered" evidence="1">
    <location>
        <begin position="1"/>
        <end position="73"/>
    </location>
</feature>
<keyword evidence="2" id="KW-0472">Membrane</keyword>
<keyword evidence="4" id="KW-1185">Reference proteome</keyword>
<feature type="compositionally biased region" description="Acidic residues" evidence="1">
    <location>
        <begin position="61"/>
        <end position="71"/>
    </location>
</feature>
<dbReference type="EMBL" id="PZQS01000009">
    <property type="protein sequence ID" value="PVD24542.1"/>
    <property type="molecule type" value="Genomic_DNA"/>
</dbReference>
<feature type="compositionally biased region" description="Polar residues" evidence="1">
    <location>
        <begin position="22"/>
        <end position="33"/>
    </location>
</feature>
<evidence type="ECO:0000256" key="1">
    <source>
        <dbReference type="SAM" id="MobiDB-lite"/>
    </source>
</evidence>
<reference evidence="3 4" key="1">
    <citation type="submission" date="2018-04" db="EMBL/GenBank/DDBJ databases">
        <title>The genome of golden apple snail Pomacea canaliculata provides insight into stress tolerance and invasive adaptation.</title>
        <authorList>
            <person name="Liu C."/>
            <person name="Liu B."/>
            <person name="Ren Y."/>
            <person name="Zhang Y."/>
            <person name="Wang H."/>
            <person name="Li S."/>
            <person name="Jiang F."/>
            <person name="Yin L."/>
            <person name="Zhang G."/>
            <person name="Qian W."/>
            <person name="Fan W."/>
        </authorList>
    </citation>
    <scope>NUCLEOTIDE SEQUENCE [LARGE SCALE GENOMIC DNA]</scope>
    <source>
        <strain evidence="3">SZHN2017</strain>
        <tissue evidence="3">Muscle</tissue>
    </source>
</reference>
<dbReference type="AlphaFoldDB" id="A0A2T7NTQ2"/>
<feature type="compositionally biased region" description="Basic and acidic residues" evidence="1">
    <location>
        <begin position="45"/>
        <end position="58"/>
    </location>
</feature>
<dbReference type="Proteomes" id="UP000245119">
    <property type="component" value="Linkage Group LG9"/>
</dbReference>
<accession>A0A2T7NTQ2</accession>